<reference evidence="1 2" key="1">
    <citation type="journal article" date="2021" name="Elife">
        <title>Chloroplast acquisition without the gene transfer in kleptoplastic sea slugs, Plakobranchus ocellatus.</title>
        <authorList>
            <person name="Maeda T."/>
            <person name="Takahashi S."/>
            <person name="Yoshida T."/>
            <person name="Shimamura S."/>
            <person name="Takaki Y."/>
            <person name="Nagai Y."/>
            <person name="Toyoda A."/>
            <person name="Suzuki Y."/>
            <person name="Arimoto A."/>
            <person name="Ishii H."/>
            <person name="Satoh N."/>
            <person name="Nishiyama T."/>
            <person name="Hasebe M."/>
            <person name="Maruyama T."/>
            <person name="Minagawa J."/>
            <person name="Obokata J."/>
            <person name="Shigenobu S."/>
        </authorList>
    </citation>
    <scope>NUCLEOTIDE SEQUENCE [LARGE SCALE GENOMIC DNA]</scope>
</reference>
<dbReference type="AlphaFoldDB" id="A0AAV4AZ45"/>
<protein>
    <submittedName>
        <fullName evidence="1">Uncharacterized protein</fullName>
    </submittedName>
</protein>
<name>A0AAV4AZ45_9GAST</name>
<gene>
    <name evidence="1" type="ORF">PoB_003908000</name>
</gene>
<keyword evidence="2" id="KW-1185">Reference proteome</keyword>
<accession>A0AAV4AZ45</accession>
<organism evidence="1 2">
    <name type="scientific">Plakobranchus ocellatus</name>
    <dbReference type="NCBI Taxonomy" id="259542"/>
    <lineage>
        <taxon>Eukaryota</taxon>
        <taxon>Metazoa</taxon>
        <taxon>Spiralia</taxon>
        <taxon>Lophotrochozoa</taxon>
        <taxon>Mollusca</taxon>
        <taxon>Gastropoda</taxon>
        <taxon>Heterobranchia</taxon>
        <taxon>Euthyneura</taxon>
        <taxon>Panpulmonata</taxon>
        <taxon>Sacoglossa</taxon>
        <taxon>Placobranchoidea</taxon>
        <taxon>Plakobranchidae</taxon>
        <taxon>Plakobranchus</taxon>
    </lineage>
</organism>
<sequence length="137" mass="15510">MLPLIRPNPTPKNDRSILTAQSWFRIRRFPSGPKNINTMVERQRDMGSSLHGKLMRRLSNVTPYHLTINRWKAQPHCEGWLSRVPPAAAIILVLEPTNSSYAPAAALFTVQFAAHQVDVFINNRCSVLMRFVSSATN</sequence>
<dbReference type="EMBL" id="BLXT01004434">
    <property type="protein sequence ID" value="GFO12575.1"/>
    <property type="molecule type" value="Genomic_DNA"/>
</dbReference>
<comment type="caution">
    <text evidence="1">The sequence shown here is derived from an EMBL/GenBank/DDBJ whole genome shotgun (WGS) entry which is preliminary data.</text>
</comment>
<proteinExistence type="predicted"/>
<dbReference type="Proteomes" id="UP000735302">
    <property type="component" value="Unassembled WGS sequence"/>
</dbReference>
<evidence type="ECO:0000313" key="2">
    <source>
        <dbReference type="Proteomes" id="UP000735302"/>
    </source>
</evidence>
<evidence type="ECO:0000313" key="1">
    <source>
        <dbReference type="EMBL" id="GFO12575.1"/>
    </source>
</evidence>